<comment type="caution">
    <text evidence="1">The sequence shown here is derived from an EMBL/GenBank/DDBJ whole genome shotgun (WGS) entry which is preliminary data.</text>
</comment>
<sequence>MTLKTLDIMNSLLLPTYFPSISHFAVIAQSDSITFEMEDNFQKQTNRNRTYIYSPNGIQLLNIPVKHSKEAHQKTKDILIENEFDWQKQHFKSLEAAYRSSPFFEYFEDDFLPIFEKKHTFLMDLNFEVLDILTKCLRMKFEFGKTTEYFHESPDFTDFRYLANGKKDPNSFDKYTQVFDDKHGFINNLSVLDLLFNEGKFAVDYLKTQKII</sequence>
<accession>A0ABP7YQN5</accession>
<organism evidence="1 2">
    <name type="scientific">Flavobacterium chungbukense</name>
    <dbReference type="NCBI Taxonomy" id="877464"/>
    <lineage>
        <taxon>Bacteria</taxon>
        <taxon>Pseudomonadati</taxon>
        <taxon>Bacteroidota</taxon>
        <taxon>Flavobacteriia</taxon>
        <taxon>Flavobacteriales</taxon>
        <taxon>Flavobacteriaceae</taxon>
        <taxon>Flavobacterium</taxon>
    </lineage>
</organism>
<dbReference type="EMBL" id="BAABAO010000014">
    <property type="protein sequence ID" value="GAA4139876.1"/>
    <property type="molecule type" value="Genomic_DNA"/>
</dbReference>
<protein>
    <submittedName>
        <fullName evidence="1">WbqC family protein</fullName>
    </submittedName>
</protein>
<dbReference type="Pfam" id="PF08889">
    <property type="entry name" value="WbqC"/>
    <property type="match status" value="1"/>
</dbReference>
<evidence type="ECO:0000313" key="2">
    <source>
        <dbReference type="Proteomes" id="UP001501333"/>
    </source>
</evidence>
<evidence type="ECO:0000313" key="1">
    <source>
        <dbReference type="EMBL" id="GAA4139876.1"/>
    </source>
</evidence>
<keyword evidence="2" id="KW-1185">Reference proteome</keyword>
<name>A0ABP7YQN5_9FLAO</name>
<dbReference type="Proteomes" id="UP001501333">
    <property type="component" value="Unassembled WGS sequence"/>
</dbReference>
<reference evidence="2" key="1">
    <citation type="journal article" date="2019" name="Int. J. Syst. Evol. Microbiol.">
        <title>The Global Catalogue of Microorganisms (GCM) 10K type strain sequencing project: providing services to taxonomists for standard genome sequencing and annotation.</title>
        <authorList>
            <consortium name="The Broad Institute Genomics Platform"/>
            <consortium name="The Broad Institute Genome Sequencing Center for Infectious Disease"/>
            <person name="Wu L."/>
            <person name="Ma J."/>
        </authorList>
    </citation>
    <scope>NUCLEOTIDE SEQUENCE [LARGE SCALE GENOMIC DNA]</scope>
    <source>
        <strain evidence="2">JCM 17386</strain>
    </source>
</reference>
<gene>
    <name evidence="1" type="ORF">GCM10022250_39810</name>
</gene>
<proteinExistence type="predicted"/>
<dbReference type="InterPro" id="IPR014985">
    <property type="entry name" value="WbqC"/>
</dbReference>